<dbReference type="RefSeq" id="WP_072829194.1">
    <property type="nucleotide sequence ID" value="NZ_FQXP01000003.1"/>
</dbReference>
<dbReference type="EMBL" id="FQXP01000003">
    <property type="protein sequence ID" value="SHH39211.1"/>
    <property type="molecule type" value="Genomic_DNA"/>
</dbReference>
<protein>
    <submittedName>
        <fullName evidence="1">Uncharacterized protein</fullName>
    </submittedName>
</protein>
<reference evidence="1 2" key="1">
    <citation type="submission" date="2016-11" db="EMBL/GenBank/DDBJ databases">
        <authorList>
            <person name="Jaros S."/>
            <person name="Januszkiewicz K."/>
            <person name="Wedrychowicz H."/>
        </authorList>
    </citation>
    <scope>NUCLEOTIDE SEQUENCE [LARGE SCALE GENOMIC DNA]</scope>
    <source>
        <strain evidence="1 2">DSM 3089</strain>
    </source>
</reference>
<dbReference type="OrthoDB" id="9798730at2"/>
<dbReference type="STRING" id="1121306.SAMN02745196_00212"/>
<evidence type="ECO:0000313" key="2">
    <source>
        <dbReference type="Proteomes" id="UP000184526"/>
    </source>
</evidence>
<proteinExistence type="predicted"/>
<name>A0A1M5SL26_9CLOT</name>
<dbReference type="AlphaFoldDB" id="A0A1M5SL26"/>
<sequence length="79" mass="8674">MSCNCNNLDKNGKNIVDLVRGKGKAEFLLKTPHEIQCSCNKTFLMTTCVDKCPHCGMVYGVTPCSSSNKENILAADINY</sequence>
<evidence type="ECO:0000313" key="1">
    <source>
        <dbReference type="EMBL" id="SHH39211.1"/>
    </source>
</evidence>
<accession>A0A1M5SL26</accession>
<dbReference type="Proteomes" id="UP000184526">
    <property type="component" value="Unassembled WGS sequence"/>
</dbReference>
<gene>
    <name evidence="1" type="ORF">SAMN02745196_00212</name>
</gene>
<keyword evidence="2" id="KW-1185">Reference proteome</keyword>
<organism evidence="1 2">
    <name type="scientific">Clostridium collagenovorans DSM 3089</name>
    <dbReference type="NCBI Taxonomy" id="1121306"/>
    <lineage>
        <taxon>Bacteria</taxon>
        <taxon>Bacillati</taxon>
        <taxon>Bacillota</taxon>
        <taxon>Clostridia</taxon>
        <taxon>Eubacteriales</taxon>
        <taxon>Clostridiaceae</taxon>
        <taxon>Clostridium</taxon>
    </lineage>
</organism>